<dbReference type="EMBL" id="AKCV02000006">
    <property type="protein sequence ID" value="TMS59546.1"/>
    <property type="molecule type" value="Genomic_DNA"/>
</dbReference>
<organism evidence="1 2">
    <name type="scientific">Imbroritus primus</name>
    <dbReference type="NCBI Taxonomy" id="3058603"/>
    <lineage>
        <taxon>Bacteria</taxon>
        <taxon>Pseudomonadati</taxon>
        <taxon>Pseudomonadota</taxon>
        <taxon>Betaproteobacteria</taxon>
        <taxon>Burkholderiales</taxon>
        <taxon>Burkholderiaceae</taxon>
        <taxon>Imbroritus</taxon>
    </lineage>
</organism>
<protein>
    <submittedName>
        <fullName evidence="1">AI-2E family transporter</fullName>
    </submittedName>
</protein>
<evidence type="ECO:0000313" key="2">
    <source>
        <dbReference type="Proteomes" id="UP000004277"/>
    </source>
</evidence>
<dbReference type="Proteomes" id="UP000004277">
    <property type="component" value="Unassembled WGS sequence"/>
</dbReference>
<gene>
    <name evidence="1" type="ORF">MW7_001390</name>
</gene>
<accession>A0ACD3STJ0</accession>
<sequence>MDQADTNRTGDAATPGDTLAGRGDRFAYGMPPHRTNTAAKSGHYDSETPAAQLVTVLPALRLLTGLLIAALIIAALYFGRDLLIPLALAILLSFLLDPAVARLKRWGVPRMAAVLLVVGLTVAALGGAGAYLGSQVTALSKDLPSYQTTIREKFTRMRKAVKGPGALDGALSTYNTVERELAKTTGQPAPGAAATGRAIQRVEIIPAPKAPMAQLMEWLGIVSAPVLMAGMVLLFVILILLGRSDLRERLLRLMGGNLHLATDALDDAAERIGRYLRMQMIVNATYGIPLGVALYFIGVPGAVLWGTVAAVMRFVPYIGPMLSAAFPLALAFAIDPTWDMLLWTLGVILVLELLSNNVIEPWLYGSSTGLSTLSIIVSAMFWTAIWGPIGLILSTPLTVCLLVLGRYIPSLQFMEVLLGSDPVLAPPQRLYQRLLGGGVEEAIEMTTEAIDAELPSPATPAGTATAVTTVFDEIAIPALRLACERYADVATAQHRLRLVHGMSEVLEEVADAYPPTAAATAVPAGGPRALCIGGRWEVDALAAGMMAHALALHGHDARHESIALSAGANPAEAHRLDGVQILCLSVFHPRPGAQVRHWARRLTRRWPDLRIVLALWNAPPALLAESAPEQLGVTAIVNSMHELVLRLATLTDTAGIQAPMPQPADDGERVARLYASGALAPHRTEGYRLFLQRVVDVFDVRYAQLAWLDRDWVHTPGSLLPGSDAGIAREEAICARIFDEDDALVIPDIARDPRFAGSRLTLAHSLRFYGSVPLKDRDGYVLGCLALLDTAPRELSDEEIALLNTMATEFMATLATEAPAETAVATTVDTAAAGAAGSAAPITTRPDPSRDSAA</sequence>
<name>A0ACD3STJ0_9BURK</name>
<evidence type="ECO:0000313" key="1">
    <source>
        <dbReference type="EMBL" id="TMS59546.1"/>
    </source>
</evidence>
<comment type="caution">
    <text evidence="1">The sequence shown here is derived from an EMBL/GenBank/DDBJ whole genome shotgun (WGS) entry which is preliminary data.</text>
</comment>
<keyword evidence="2" id="KW-1185">Reference proteome</keyword>
<proteinExistence type="predicted"/>
<reference evidence="1" key="1">
    <citation type="submission" date="2019-05" db="EMBL/GenBank/DDBJ databases">
        <title>Revised genome assembly of Burkholderiaceae (previously Ralstonia) sp. PBA.</title>
        <authorList>
            <person name="Gan H.M."/>
        </authorList>
    </citation>
    <scope>NUCLEOTIDE SEQUENCE</scope>
    <source>
        <strain evidence="1">PBA</strain>
    </source>
</reference>